<evidence type="ECO:0000256" key="1">
    <source>
        <dbReference type="SAM" id="MobiDB-lite"/>
    </source>
</evidence>
<proteinExistence type="predicted"/>
<comment type="caution">
    <text evidence="2">The sequence shown here is derived from an EMBL/GenBank/DDBJ whole genome shotgun (WGS) entry which is preliminary data.</text>
</comment>
<dbReference type="EMBL" id="QGKY02000190">
    <property type="protein sequence ID" value="KAF2590091.1"/>
    <property type="molecule type" value="Genomic_DNA"/>
</dbReference>
<dbReference type="PANTHER" id="PTHR31099:SF24">
    <property type="entry name" value="AMINOTRANSFERASE-LIKE PLANT MOBILE DOMAIN-CONTAINING PROTEIN"/>
    <property type="match status" value="1"/>
</dbReference>
<gene>
    <name evidence="2" type="ORF">F2Q70_00039196</name>
</gene>
<organism evidence="2">
    <name type="scientific">Brassica cretica</name>
    <name type="common">Mustard</name>
    <dbReference type="NCBI Taxonomy" id="69181"/>
    <lineage>
        <taxon>Eukaryota</taxon>
        <taxon>Viridiplantae</taxon>
        <taxon>Streptophyta</taxon>
        <taxon>Embryophyta</taxon>
        <taxon>Tracheophyta</taxon>
        <taxon>Spermatophyta</taxon>
        <taxon>Magnoliopsida</taxon>
        <taxon>eudicotyledons</taxon>
        <taxon>Gunneridae</taxon>
        <taxon>Pentapetalae</taxon>
        <taxon>rosids</taxon>
        <taxon>malvids</taxon>
        <taxon>Brassicales</taxon>
        <taxon>Brassicaceae</taxon>
        <taxon>Brassiceae</taxon>
        <taxon>Brassica</taxon>
    </lineage>
</organism>
<dbReference type="PANTHER" id="PTHR31099">
    <property type="entry name" value="OS06G0165300 PROTEIN"/>
    <property type="match status" value="1"/>
</dbReference>
<protein>
    <submittedName>
        <fullName evidence="2">Uncharacterized protein</fullName>
    </submittedName>
</protein>
<evidence type="ECO:0000313" key="2">
    <source>
        <dbReference type="EMBL" id="KAF2590091.1"/>
    </source>
</evidence>
<sequence>MNPKLLMFMSSLVGGRPRPRRPFTETFSSPVSSWGDVLEADSEVVPMAPLRRRRSCFFDDGPCSEIQEGDLANMRRKYAFHPSVGMRSPTEFECAPDGGVGEVAVYEAYLEAGFQGVIPSLIGEVSSFFGFCLSQLTPLTWRTLMAIQVLGELHGFSVGVHKILYSYYFAPLVNKAGFYHLRSRDCTPLVEEPSRGIRGNYPFGDDWNSRYVFVKIQEPVGYPTSWRTVDVSRPVSFAGEAVAELIMGVPRRFRWVTILVSRETLRHCRVWGSRYRLSMMSIRRLKRGSGVLPPRLARAALSANGLSSTSSTSVEVGPNRDPLVDAHRRLIGEVFLLRGQVQDKVARRGLLVQQVKASARWELMKEWLEKRVEHWNLEEEYRRHLFLSGGINHQSGSFSQAATPRSVVSSRFSEEPCRPRPRRPFTDPFSSPVPSWGDVPKADGEAVPMAPLRRRRSCFFDDGPRSEIRDGDLANMRRKYAIHPSVGMRSPSEFDRAPDGGAGEVAVYEAYLEAGFRGVIPSFIGEVSSFFGFCHSQLTPLTWRTLMAIQVLEELHGFSIGVHEILYSYYFAPPVNKAGFYHLRSCDGTPLVEEPSRGIRGNYPFGEGWNSRYVFVKIQEPLGYPPSWRTVDVSRPVSFTGEAVAKLIMGVPRRFRWVTFLVSREALRHSHVWENVARLPVSVVYDEYQKAKVRKPRPSYTPPPRLARAALSANGLSSTSSTGAEVVPNRDPLVDVHWRLIGEVFIPSSPGAGHGGSPGSTSSASESLGYMGAHEGMVGEACRTLILRSAYSNGSDLVMNSKWRTRWIEGSLEGCRMAFDIPDFR</sequence>
<name>A0A8S9K7J6_BRACR</name>
<feature type="region of interest" description="Disordered" evidence="1">
    <location>
        <begin position="397"/>
        <end position="444"/>
    </location>
</feature>
<reference evidence="2" key="1">
    <citation type="submission" date="2019-12" db="EMBL/GenBank/DDBJ databases">
        <title>Genome sequencing and annotation of Brassica cretica.</title>
        <authorList>
            <person name="Studholme D.J."/>
            <person name="Sarris P.F."/>
        </authorList>
    </citation>
    <scope>NUCLEOTIDE SEQUENCE</scope>
    <source>
        <strain evidence="2">PFS-102/07</strain>
        <tissue evidence="2">Leaf</tissue>
    </source>
</reference>
<dbReference type="AlphaFoldDB" id="A0A8S9K7J6"/>
<feature type="compositionally biased region" description="Polar residues" evidence="1">
    <location>
        <begin position="397"/>
        <end position="408"/>
    </location>
</feature>
<accession>A0A8S9K7J6</accession>